<feature type="transmembrane region" description="Helical" evidence="1">
    <location>
        <begin position="283"/>
        <end position="300"/>
    </location>
</feature>
<dbReference type="AlphaFoldDB" id="A0A0U1NQ54"/>
<dbReference type="EMBL" id="CVRB01000001">
    <property type="protein sequence ID" value="CRK80176.1"/>
    <property type="molecule type" value="Genomic_DNA"/>
</dbReference>
<organism evidence="2 3">
    <name type="scientific">Neobacillus massiliamazoniensis</name>
    <dbReference type="NCBI Taxonomy" id="1499688"/>
    <lineage>
        <taxon>Bacteria</taxon>
        <taxon>Bacillati</taxon>
        <taxon>Bacillota</taxon>
        <taxon>Bacilli</taxon>
        <taxon>Bacillales</taxon>
        <taxon>Bacillaceae</taxon>
        <taxon>Neobacillus</taxon>
    </lineage>
</organism>
<feature type="transmembrane region" description="Helical" evidence="1">
    <location>
        <begin position="39"/>
        <end position="61"/>
    </location>
</feature>
<feature type="transmembrane region" description="Helical" evidence="1">
    <location>
        <begin position="81"/>
        <end position="101"/>
    </location>
</feature>
<dbReference type="InterPro" id="IPR049458">
    <property type="entry name" value="EpsG-like"/>
</dbReference>
<evidence type="ECO:0000256" key="1">
    <source>
        <dbReference type="SAM" id="Phobius"/>
    </source>
</evidence>
<dbReference type="STRING" id="1499688.BN000_00057"/>
<dbReference type="Pfam" id="PF14897">
    <property type="entry name" value="EpsG"/>
    <property type="match status" value="1"/>
</dbReference>
<dbReference type="Proteomes" id="UP000199087">
    <property type="component" value="Unassembled WGS sequence"/>
</dbReference>
<feature type="transmembrane region" description="Helical" evidence="1">
    <location>
        <begin position="249"/>
        <end position="268"/>
    </location>
</feature>
<feature type="transmembrane region" description="Helical" evidence="1">
    <location>
        <begin position="174"/>
        <end position="196"/>
    </location>
</feature>
<gene>
    <name evidence="2" type="primary">yveQ</name>
    <name evidence="2" type="ORF">BN000_00057</name>
</gene>
<dbReference type="RefSeq" id="WP_090629336.1">
    <property type="nucleotide sequence ID" value="NZ_CVRB01000001.1"/>
</dbReference>
<proteinExistence type="predicted"/>
<keyword evidence="1" id="KW-1133">Transmembrane helix</keyword>
<feature type="transmembrane region" description="Helical" evidence="1">
    <location>
        <begin position="150"/>
        <end position="168"/>
    </location>
</feature>
<keyword evidence="1" id="KW-0812">Transmembrane</keyword>
<dbReference type="OrthoDB" id="1649543at2"/>
<protein>
    <submittedName>
        <fullName evidence="2">Capsular polysaccharide biosynthesis protein YveQ</fullName>
    </submittedName>
</protein>
<feature type="transmembrane region" description="Helical" evidence="1">
    <location>
        <begin position="208"/>
        <end position="229"/>
    </location>
</feature>
<name>A0A0U1NQ54_9BACI</name>
<evidence type="ECO:0000313" key="3">
    <source>
        <dbReference type="Proteomes" id="UP000199087"/>
    </source>
</evidence>
<reference evidence="3" key="1">
    <citation type="submission" date="2015-05" db="EMBL/GenBank/DDBJ databases">
        <authorList>
            <person name="Urmite Genomes"/>
        </authorList>
    </citation>
    <scope>NUCLEOTIDE SEQUENCE [LARGE SCALE GENOMIC DNA]</scope>
    <source>
        <strain evidence="3">LF1</strain>
    </source>
</reference>
<feature type="transmembrane region" description="Helical" evidence="1">
    <location>
        <begin position="106"/>
        <end position="124"/>
    </location>
</feature>
<sequence length="363" mass="42134">MSYIASYPYSTIFYTFILIFSVLFAFLAQIVAKRVSANIMIGIIVLILSITAGLRSSMVGLDTMQYIRIIESTSSTYSGELYYRYFEIGFQILIKILMFLVKEPHYVLLLISLITNSLIIRTLWFFREKISFSLSIFCYITMFYFETYNILRQWLAIAIIFFAIRYLLKSRYVLFLIFVIIASTIHYSAIISLVFIPIHLFIKKKLSFNIILTFLITIPLALFGMKTFIGNYSYYLNSNISFGSKNINFGLSFIVNLGIIIFSLFLYLKKEYKFSDSNFQKQIIFICLIGQLMSILGYIYMFAGRIASYATVYQIILFSMMSKTKTLSIIIKFVIVLLGLYLFYTGLNISSQGQMPYKLSIFD</sequence>
<feature type="transmembrane region" description="Helical" evidence="1">
    <location>
        <begin position="329"/>
        <end position="347"/>
    </location>
</feature>
<evidence type="ECO:0000313" key="2">
    <source>
        <dbReference type="EMBL" id="CRK80176.1"/>
    </source>
</evidence>
<accession>A0A0U1NQ54</accession>
<keyword evidence="1" id="KW-0472">Membrane</keyword>
<keyword evidence="3" id="KW-1185">Reference proteome</keyword>
<feature type="transmembrane region" description="Helical" evidence="1">
    <location>
        <begin position="12"/>
        <end position="32"/>
    </location>
</feature>